<dbReference type="Proteomes" id="UP001497525">
    <property type="component" value="Unassembled WGS sequence"/>
</dbReference>
<dbReference type="InterPro" id="IPR020904">
    <property type="entry name" value="Sc_DH/Rdtase_CS"/>
</dbReference>
<dbReference type="Pfam" id="PF00106">
    <property type="entry name" value="adh_short"/>
    <property type="match status" value="1"/>
</dbReference>
<evidence type="ECO:0000256" key="11">
    <source>
        <dbReference type="ARBA" id="ARBA00047429"/>
    </source>
</evidence>
<dbReference type="InterPro" id="IPR002347">
    <property type="entry name" value="SDR_fam"/>
</dbReference>
<proteinExistence type="inferred from homology"/>
<dbReference type="Gene3D" id="3.40.50.720">
    <property type="entry name" value="NAD(P)-binding Rossmann-like Domain"/>
    <property type="match status" value="1"/>
</dbReference>
<evidence type="ECO:0000256" key="8">
    <source>
        <dbReference type="ARBA" id="ARBA00039520"/>
    </source>
</evidence>
<evidence type="ECO:0000256" key="4">
    <source>
        <dbReference type="ARBA" id="ARBA00023002"/>
    </source>
</evidence>
<dbReference type="SUPFAM" id="SSF51735">
    <property type="entry name" value="NAD(P)-binding Rossmann-fold domains"/>
    <property type="match status" value="1"/>
</dbReference>
<dbReference type="PANTHER" id="PTHR15104:SF0">
    <property type="entry name" value="DIHYDROPTERIDINE REDUCTASE"/>
    <property type="match status" value="1"/>
</dbReference>
<dbReference type="EMBL" id="CAXLJL010000889">
    <property type="protein sequence ID" value="CAL5141488.1"/>
    <property type="molecule type" value="Genomic_DNA"/>
</dbReference>
<dbReference type="PANTHER" id="PTHR15104">
    <property type="entry name" value="DIHYDROPTERIDINE REDUCTASE"/>
    <property type="match status" value="1"/>
</dbReference>
<keyword evidence="4" id="KW-0560">Oxidoreductase</keyword>
<keyword evidence="3" id="KW-0521">NADP</keyword>
<dbReference type="GO" id="GO:0005737">
    <property type="term" value="C:cytoplasm"/>
    <property type="evidence" value="ECO:0007669"/>
    <property type="project" value="TreeGrafter"/>
</dbReference>
<dbReference type="PRINTS" id="PR00081">
    <property type="entry name" value="GDHRDH"/>
</dbReference>
<dbReference type="GO" id="GO:0070402">
    <property type="term" value="F:NADPH binding"/>
    <property type="evidence" value="ECO:0007669"/>
    <property type="project" value="TreeGrafter"/>
</dbReference>
<dbReference type="GO" id="GO:0070404">
    <property type="term" value="F:NADH binding"/>
    <property type="evidence" value="ECO:0007669"/>
    <property type="project" value="TreeGrafter"/>
</dbReference>
<evidence type="ECO:0000256" key="6">
    <source>
        <dbReference type="ARBA" id="ARBA00037099"/>
    </source>
</evidence>
<keyword evidence="5" id="KW-0783">Tetrahydrobiopterin biosynthesis</keyword>
<dbReference type="GO" id="GO:0006729">
    <property type="term" value="P:tetrahydrobiopterin biosynthetic process"/>
    <property type="evidence" value="ECO:0007669"/>
    <property type="project" value="UniProtKB-KW"/>
</dbReference>
<reference evidence="13" key="1">
    <citation type="submission" date="2024-06" db="EMBL/GenBank/DDBJ databases">
        <authorList>
            <person name="Liu X."/>
            <person name="Lenzi L."/>
            <person name="Haldenby T S."/>
            <person name="Uol C."/>
        </authorList>
    </citation>
    <scope>NUCLEOTIDE SEQUENCE</scope>
</reference>
<evidence type="ECO:0000256" key="3">
    <source>
        <dbReference type="ARBA" id="ARBA00022857"/>
    </source>
</evidence>
<dbReference type="EC" id="1.5.1.34" evidence="7"/>
<evidence type="ECO:0000256" key="10">
    <source>
        <dbReference type="ARBA" id="ARBA00042518"/>
    </source>
</evidence>
<dbReference type="GO" id="GO:0006559">
    <property type="term" value="P:L-phenylalanine catabolic process"/>
    <property type="evidence" value="ECO:0007669"/>
    <property type="project" value="TreeGrafter"/>
</dbReference>
<protein>
    <recommendedName>
        <fullName evidence="8">Dihydropteridine reductase</fullName>
        <ecNumber evidence="7">1.5.1.34</ecNumber>
    </recommendedName>
    <alternativeName>
        <fullName evidence="10">HDHPR</fullName>
    </alternativeName>
    <alternativeName>
        <fullName evidence="9">Quinoid dihydropteridine reductase</fullName>
    </alternativeName>
</protein>
<comment type="subunit">
    <text evidence="2">Homodimer.</text>
</comment>
<comment type="catalytic activity">
    <reaction evidence="11">
        <text>5,6,7,8-tetrahydropteridine + NADP(+) = 6,7-dihydropteridine + NADPH + H(+)</text>
        <dbReference type="Rhea" id="RHEA:17865"/>
        <dbReference type="ChEBI" id="CHEBI:15378"/>
        <dbReference type="ChEBI" id="CHEBI:28889"/>
        <dbReference type="ChEBI" id="CHEBI:30156"/>
        <dbReference type="ChEBI" id="CHEBI:57783"/>
        <dbReference type="ChEBI" id="CHEBI:58349"/>
        <dbReference type="EC" id="1.5.1.34"/>
    </reaction>
    <physiologicalReaction direction="right-to-left" evidence="11">
        <dbReference type="Rhea" id="RHEA:17867"/>
    </physiologicalReaction>
</comment>
<gene>
    <name evidence="13" type="ORF">CDAUBV1_LOCUS16726</name>
</gene>
<evidence type="ECO:0000256" key="9">
    <source>
        <dbReference type="ARBA" id="ARBA00041348"/>
    </source>
</evidence>
<organism evidence="13 14">
    <name type="scientific">Calicophoron daubneyi</name>
    <name type="common">Rumen fluke</name>
    <name type="synonym">Paramphistomum daubneyi</name>
    <dbReference type="NCBI Taxonomy" id="300641"/>
    <lineage>
        <taxon>Eukaryota</taxon>
        <taxon>Metazoa</taxon>
        <taxon>Spiralia</taxon>
        <taxon>Lophotrochozoa</taxon>
        <taxon>Platyhelminthes</taxon>
        <taxon>Trematoda</taxon>
        <taxon>Digenea</taxon>
        <taxon>Plagiorchiida</taxon>
        <taxon>Pronocephalata</taxon>
        <taxon>Paramphistomoidea</taxon>
        <taxon>Paramphistomidae</taxon>
        <taxon>Calicophoron</taxon>
    </lineage>
</organism>
<evidence type="ECO:0000256" key="12">
    <source>
        <dbReference type="ARBA" id="ARBA00047536"/>
    </source>
</evidence>
<evidence type="ECO:0000256" key="5">
    <source>
        <dbReference type="ARBA" id="ARBA00023007"/>
    </source>
</evidence>
<evidence type="ECO:0000313" key="13">
    <source>
        <dbReference type="EMBL" id="CAL5141488.1"/>
    </source>
</evidence>
<name>A0AAV2TX86_CALDB</name>
<accession>A0AAV2TX86</accession>
<comment type="caution">
    <text evidence="13">The sequence shown here is derived from an EMBL/GenBank/DDBJ whole genome shotgun (WGS) entry which is preliminary data.</text>
</comment>
<dbReference type="GO" id="GO:0004155">
    <property type="term" value="F:6,7-dihydropteridine reductase activity"/>
    <property type="evidence" value="ECO:0007669"/>
    <property type="project" value="UniProtKB-EC"/>
</dbReference>
<evidence type="ECO:0000256" key="7">
    <source>
        <dbReference type="ARBA" id="ARBA00039153"/>
    </source>
</evidence>
<dbReference type="CDD" id="cd05334">
    <property type="entry name" value="DHPR_SDR_c_like"/>
    <property type="match status" value="1"/>
</dbReference>
<evidence type="ECO:0000256" key="2">
    <source>
        <dbReference type="ARBA" id="ARBA00011738"/>
    </source>
</evidence>
<sequence>MASRKVVVYGGKGGLGSACVAYLKKLNYWVCSIDLRENLAADCNVLVGKSESLSTQQSHIDSQIGSALGGEKLDAILCVAGGWAGGNAAHQDFFKNAEFMWKNSVWSSSIAAVMATSYLAAGGFLVFCGAQAALGGTPGMIGYGMAKAAVHQLTRSMACKGSGLPEDAVVTAILPVTLDTPMNRKWMPNADHSTWTPLDTIAKQLADWIEGNSRPSSGSLIQLITKDGKTEFKPVLALDGLPL</sequence>
<dbReference type="AlphaFoldDB" id="A0AAV2TX86"/>
<comment type="function">
    <text evidence="6">Catalyzes the conversion of quinonoid dihydrobiopterin into tetrahydrobiopterin.</text>
</comment>
<dbReference type="InterPro" id="IPR036291">
    <property type="entry name" value="NAD(P)-bd_dom_sf"/>
</dbReference>
<comment type="catalytic activity">
    <reaction evidence="12">
        <text>5,6,7,8-tetrahydropteridine + NAD(+) = 6,7-dihydropteridine + NADH + H(+)</text>
        <dbReference type="Rhea" id="RHEA:17869"/>
        <dbReference type="ChEBI" id="CHEBI:15378"/>
        <dbReference type="ChEBI" id="CHEBI:28889"/>
        <dbReference type="ChEBI" id="CHEBI:30156"/>
        <dbReference type="ChEBI" id="CHEBI:57540"/>
        <dbReference type="ChEBI" id="CHEBI:57945"/>
        <dbReference type="EC" id="1.5.1.34"/>
    </reaction>
    <physiologicalReaction direction="right-to-left" evidence="12">
        <dbReference type="Rhea" id="RHEA:17871"/>
    </physiologicalReaction>
</comment>
<evidence type="ECO:0000256" key="1">
    <source>
        <dbReference type="ARBA" id="ARBA00006484"/>
    </source>
</evidence>
<comment type="similarity">
    <text evidence="1">Belongs to the short-chain dehydrogenases/reductases (SDR) family.</text>
</comment>
<dbReference type="PROSITE" id="PS00061">
    <property type="entry name" value="ADH_SHORT"/>
    <property type="match status" value="1"/>
</dbReference>
<evidence type="ECO:0000313" key="14">
    <source>
        <dbReference type="Proteomes" id="UP001497525"/>
    </source>
</evidence>
<dbReference type="FunFam" id="3.40.50.720:FF:000157">
    <property type="entry name" value="Quinoid dihydropteridine reductase"/>
    <property type="match status" value="1"/>
</dbReference>